<dbReference type="CDD" id="cd00552">
    <property type="entry name" value="RaiA"/>
    <property type="match status" value="1"/>
</dbReference>
<evidence type="ECO:0000313" key="2">
    <source>
        <dbReference type="EMBL" id="WXB14027.1"/>
    </source>
</evidence>
<dbReference type="Gene3D" id="2.40.50.140">
    <property type="entry name" value="Nucleic acid-binding proteins"/>
    <property type="match status" value="1"/>
</dbReference>
<gene>
    <name evidence="2" type="ORF">LZC94_40130</name>
</gene>
<dbReference type="PROSITE" id="PS51857">
    <property type="entry name" value="CSD_2"/>
    <property type="match status" value="1"/>
</dbReference>
<organism evidence="2 3">
    <name type="scientific">Pendulispora albinea</name>
    <dbReference type="NCBI Taxonomy" id="2741071"/>
    <lineage>
        <taxon>Bacteria</taxon>
        <taxon>Pseudomonadati</taxon>
        <taxon>Myxococcota</taxon>
        <taxon>Myxococcia</taxon>
        <taxon>Myxococcales</taxon>
        <taxon>Sorangiineae</taxon>
        <taxon>Pendulisporaceae</taxon>
        <taxon>Pendulispora</taxon>
    </lineage>
</organism>
<dbReference type="EMBL" id="CP089984">
    <property type="protein sequence ID" value="WXB14027.1"/>
    <property type="molecule type" value="Genomic_DNA"/>
</dbReference>
<feature type="domain" description="CSD" evidence="1">
    <location>
        <begin position="116"/>
        <end position="180"/>
    </location>
</feature>
<dbReference type="SUPFAM" id="SSF69754">
    <property type="entry name" value="Ribosome binding protein Y (YfiA homologue)"/>
    <property type="match status" value="1"/>
</dbReference>
<proteinExistence type="predicted"/>
<reference evidence="2 3" key="1">
    <citation type="submission" date="2021-12" db="EMBL/GenBank/DDBJ databases">
        <title>Discovery of the Pendulisporaceae a myxobacterial family with distinct sporulation behavior and unique specialized metabolism.</title>
        <authorList>
            <person name="Garcia R."/>
            <person name="Popoff A."/>
            <person name="Bader C.D."/>
            <person name="Loehr J."/>
            <person name="Walesch S."/>
            <person name="Walt C."/>
            <person name="Boldt J."/>
            <person name="Bunk B."/>
            <person name="Haeckl F.J.F.P.J."/>
            <person name="Gunesch A.P."/>
            <person name="Birkelbach J."/>
            <person name="Nuebel U."/>
            <person name="Pietschmann T."/>
            <person name="Bach T."/>
            <person name="Mueller R."/>
        </authorList>
    </citation>
    <scope>NUCLEOTIDE SEQUENCE [LARGE SCALE GENOMIC DNA]</scope>
    <source>
        <strain evidence="2 3">MSr11954</strain>
    </source>
</reference>
<sequence length="181" mass="20750">MILPCQLTFRDFSPSPSLGDLIRKKVDKLDHLFGAIIGCRVVIEAPHRKHHHGRHYHVRIDITVPNGELVVGRDPPEKAAHEDAYAAIEDAFDDAERVLHEHARRVRRDVKRHDGVSRARVKKLFADEGYGFLETRDGREIYFHRNSVLHHGFNRLRIGEEVRYAEEDGDKGPQASTVAVR</sequence>
<dbReference type="InterPro" id="IPR003489">
    <property type="entry name" value="RHF/RaiA"/>
</dbReference>
<keyword evidence="3" id="KW-1185">Reference proteome</keyword>
<evidence type="ECO:0000313" key="3">
    <source>
        <dbReference type="Proteomes" id="UP001370348"/>
    </source>
</evidence>
<dbReference type="SUPFAM" id="SSF50249">
    <property type="entry name" value="Nucleic acid-binding proteins"/>
    <property type="match status" value="1"/>
</dbReference>
<name>A0ABZ2LTD9_9BACT</name>
<accession>A0ABZ2LTD9</accession>
<dbReference type="SMART" id="SM00357">
    <property type="entry name" value="CSP"/>
    <property type="match status" value="1"/>
</dbReference>
<dbReference type="InterPro" id="IPR011129">
    <property type="entry name" value="CSD"/>
</dbReference>
<dbReference type="RefSeq" id="WP_394823643.1">
    <property type="nucleotide sequence ID" value="NZ_CP089984.1"/>
</dbReference>
<dbReference type="InterPro" id="IPR002059">
    <property type="entry name" value="CSP_DNA-bd"/>
</dbReference>
<dbReference type="Proteomes" id="UP001370348">
    <property type="component" value="Chromosome"/>
</dbReference>
<dbReference type="Pfam" id="PF02482">
    <property type="entry name" value="Ribosomal_S30AE"/>
    <property type="match status" value="1"/>
</dbReference>
<evidence type="ECO:0000259" key="1">
    <source>
        <dbReference type="PROSITE" id="PS51857"/>
    </source>
</evidence>
<dbReference type="InterPro" id="IPR012340">
    <property type="entry name" value="NA-bd_OB-fold"/>
</dbReference>
<protein>
    <submittedName>
        <fullName evidence="2">HPF/RaiA family ribosome-associated protein</fullName>
    </submittedName>
</protein>
<dbReference type="InterPro" id="IPR036567">
    <property type="entry name" value="RHF-like"/>
</dbReference>
<dbReference type="Pfam" id="PF00313">
    <property type="entry name" value="CSD"/>
    <property type="match status" value="1"/>
</dbReference>
<dbReference type="Gene3D" id="3.30.160.100">
    <property type="entry name" value="Ribosome hibernation promotion factor-like"/>
    <property type="match status" value="1"/>
</dbReference>